<dbReference type="Proteomes" id="UP001221757">
    <property type="component" value="Unassembled WGS sequence"/>
</dbReference>
<dbReference type="EMBL" id="JARKIE010000119">
    <property type="protein sequence ID" value="KAJ7681339.1"/>
    <property type="molecule type" value="Genomic_DNA"/>
</dbReference>
<accession>A0AAD7D668</accession>
<keyword evidence="3" id="KW-1185">Reference proteome</keyword>
<evidence type="ECO:0000256" key="1">
    <source>
        <dbReference type="SAM" id="MobiDB-lite"/>
    </source>
</evidence>
<organism evidence="2 3">
    <name type="scientific">Mycena rosella</name>
    <name type="common">Pink bonnet</name>
    <name type="synonym">Agaricus rosellus</name>
    <dbReference type="NCBI Taxonomy" id="1033263"/>
    <lineage>
        <taxon>Eukaryota</taxon>
        <taxon>Fungi</taxon>
        <taxon>Dikarya</taxon>
        <taxon>Basidiomycota</taxon>
        <taxon>Agaricomycotina</taxon>
        <taxon>Agaricomycetes</taxon>
        <taxon>Agaricomycetidae</taxon>
        <taxon>Agaricales</taxon>
        <taxon>Marasmiineae</taxon>
        <taxon>Mycenaceae</taxon>
        <taxon>Mycena</taxon>
    </lineage>
</organism>
<comment type="caution">
    <text evidence="2">The sequence shown here is derived from an EMBL/GenBank/DDBJ whole genome shotgun (WGS) entry which is preliminary data.</text>
</comment>
<feature type="compositionally biased region" description="Basic residues" evidence="1">
    <location>
        <begin position="356"/>
        <end position="375"/>
    </location>
</feature>
<dbReference type="AlphaFoldDB" id="A0AAD7D668"/>
<name>A0AAD7D668_MYCRO</name>
<evidence type="ECO:0000313" key="3">
    <source>
        <dbReference type="Proteomes" id="UP001221757"/>
    </source>
</evidence>
<sequence>MAVVEDLSRQHATKVGAWSRLLQLATKSAGGKPRSVYQHKLTKVLTIESMLASLVTEEQEKSICAAGSEPTTSVAQWIHNGMEIEHQQVLTITLLNNHRQHSLQETWDAIAKLRDSLNVNLKKFREHQWVIYSCLKLSSLDTDKPELTGIQLPLYHMKHSQRTADGDANSFDSQLQETEIKLWCSEADSGILAVRAASLALSTIRKARELDYRGQAGVTCSQCNVQKAELMKSFEMVIYTKARDSLIHLGHMLKDTTKSYPLLTLRDTRMKETHLHRAKGDSQLFKGWPGICRAGGRYWAQLFLRLCPQMLKHAGRLVKSPCALKGLKDIVPDNVVVDCPLSSEAEDNNLEMSPSKRAKLRLQQAGKKKGKKGDG</sequence>
<protein>
    <submittedName>
        <fullName evidence="2">Uncharacterized protein</fullName>
    </submittedName>
</protein>
<gene>
    <name evidence="2" type="ORF">B0H17DRAFT_1205868</name>
</gene>
<evidence type="ECO:0000313" key="2">
    <source>
        <dbReference type="EMBL" id="KAJ7681339.1"/>
    </source>
</evidence>
<feature type="region of interest" description="Disordered" evidence="1">
    <location>
        <begin position="346"/>
        <end position="375"/>
    </location>
</feature>
<reference evidence="2" key="1">
    <citation type="submission" date="2023-03" db="EMBL/GenBank/DDBJ databases">
        <title>Massive genome expansion in bonnet fungi (Mycena s.s.) driven by repeated elements and novel gene families across ecological guilds.</title>
        <authorList>
            <consortium name="Lawrence Berkeley National Laboratory"/>
            <person name="Harder C.B."/>
            <person name="Miyauchi S."/>
            <person name="Viragh M."/>
            <person name="Kuo A."/>
            <person name="Thoen E."/>
            <person name="Andreopoulos B."/>
            <person name="Lu D."/>
            <person name="Skrede I."/>
            <person name="Drula E."/>
            <person name="Henrissat B."/>
            <person name="Morin E."/>
            <person name="Kohler A."/>
            <person name="Barry K."/>
            <person name="LaButti K."/>
            <person name="Morin E."/>
            <person name="Salamov A."/>
            <person name="Lipzen A."/>
            <person name="Mereny Z."/>
            <person name="Hegedus B."/>
            <person name="Baldrian P."/>
            <person name="Stursova M."/>
            <person name="Weitz H."/>
            <person name="Taylor A."/>
            <person name="Grigoriev I.V."/>
            <person name="Nagy L.G."/>
            <person name="Martin F."/>
            <person name="Kauserud H."/>
        </authorList>
    </citation>
    <scope>NUCLEOTIDE SEQUENCE</scope>
    <source>
        <strain evidence="2">CBHHK067</strain>
    </source>
</reference>
<proteinExistence type="predicted"/>